<evidence type="ECO:0000256" key="2">
    <source>
        <dbReference type="ARBA" id="ARBA00023125"/>
    </source>
</evidence>
<dbReference type="InterPro" id="IPR036388">
    <property type="entry name" value="WH-like_DNA-bd_sf"/>
</dbReference>
<proteinExistence type="predicted"/>
<keyword evidence="6" id="KW-1185">Reference proteome</keyword>
<dbReference type="RefSeq" id="WP_320500301.1">
    <property type="nucleotide sequence ID" value="NZ_JAXCLX010000001.1"/>
</dbReference>
<evidence type="ECO:0000256" key="1">
    <source>
        <dbReference type="ARBA" id="ARBA00023015"/>
    </source>
</evidence>
<accession>A0ABU5DZ06</accession>
<dbReference type="CDD" id="cd00090">
    <property type="entry name" value="HTH_ARSR"/>
    <property type="match status" value="1"/>
</dbReference>
<dbReference type="InterPro" id="IPR036390">
    <property type="entry name" value="WH_DNA-bd_sf"/>
</dbReference>
<dbReference type="PRINTS" id="PR00033">
    <property type="entry name" value="HTHASNC"/>
</dbReference>
<organism evidence="5 6">
    <name type="scientific">Dongia rigui</name>
    <dbReference type="NCBI Taxonomy" id="940149"/>
    <lineage>
        <taxon>Bacteria</taxon>
        <taxon>Pseudomonadati</taxon>
        <taxon>Pseudomonadota</taxon>
        <taxon>Alphaproteobacteria</taxon>
        <taxon>Rhodospirillales</taxon>
        <taxon>Dongiaceae</taxon>
        <taxon>Dongia</taxon>
    </lineage>
</organism>
<comment type="caution">
    <text evidence="5">The sequence shown here is derived from an EMBL/GenBank/DDBJ whole genome shotgun (WGS) entry which is preliminary data.</text>
</comment>
<dbReference type="PANTHER" id="PTHR30154:SF53">
    <property type="entry name" value="HTH-TYPE TRANSCRIPTIONAL REGULATOR LRPC"/>
    <property type="match status" value="1"/>
</dbReference>
<dbReference type="Pfam" id="PF13404">
    <property type="entry name" value="HTH_AsnC-type"/>
    <property type="match status" value="1"/>
</dbReference>
<evidence type="ECO:0000256" key="3">
    <source>
        <dbReference type="ARBA" id="ARBA00023163"/>
    </source>
</evidence>
<evidence type="ECO:0000313" key="5">
    <source>
        <dbReference type="EMBL" id="MDY0871878.1"/>
    </source>
</evidence>
<gene>
    <name evidence="5" type="ORF">SMD31_08085</name>
</gene>
<evidence type="ECO:0000313" key="6">
    <source>
        <dbReference type="Proteomes" id="UP001271769"/>
    </source>
</evidence>
<dbReference type="SMART" id="SM00344">
    <property type="entry name" value="HTH_ASNC"/>
    <property type="match status" value="1"/>
</dbReference>
<keyword evidence="3" id="KW-0804">Transcription</keyword>
<dbReference type="InterPro" id="IPR019888">
    <property type="entry name" value="Tscrpt_reg_AsnC-like"/>
</dbReference>
<keyword evidence="1" id="KW-0805">Transcription regulation</keyword>
<dbReference type="EMBL" id="JAXCLX010000001">
    <property type="protein sequence ID" value="MDY0871878.1"/>
    <property type="molecule type" value="Genomic_DNA"/>
</dbReference>
<dbReference type="Proteomes" id="UP001271769">
    <property type="component" value="Unassembled WGS sequence"/>
</dbReference>
<sequence length="148" mass="15784">MAKRSLDDIDRKLLSLLRNNARTPTAALGRQLSLSRSAVQERLKRLERDGIIAGYTLVVGKDGEAPGVGAHVLLSVDPKAHDQAIGALKKLPEVQSAYTVSGSFDAIAIVSASNAAHLDEILTRIGHLPGVQRTTSSILLSTVVERRA</sequence>
<evidence type="ECO:0000259" key="4">
    <source>
        <dbReference type="PROSITE" id="PS50956"/>
    </source>
</evidence>
<dbReference type="Gene3D" id="3.30.70.920">
    <property type="match status" value="1"/>
</dbReference>
<dbReference type="Pfam" id="PF01037">
    <property type="entry name" value="AsnC_trans_reg"/>
    <property type="match status" value="1"/>
</dbReference>
<reference evidence="5 6" key="1">
    <citation type="journal article" date="2013" name="Antonie Van Leeuwenhoek">
        <title>Dongia rigui sp. nov., isolated from freshwater of a large wetland in Korea.</title>
        <authorList>
            <person name="Baik K.S."/>
            <person name="Hwang Y.M."/>
            <person name="Choi J.S."/>
            <person name="Kwon J."/>
            <person name="Seong C.N."/>
        </authorList>
    </citation>
    <scope>NUCLEOTIDE SEQUENCE [LARGE SCALE GENOMIC DNA]</scope>
    <source>
        <strain evidence="5 6">04SU4-P</strain>
    </source>
</reference>
<dbReference type="SUPFAM" id="SSF46785">
    <property type="entry name" value="Winged helix' DNA-binding domain"/>
    <property type="match status" value="1"/>
</dbReference>
<protein>
    <submittedName>
        <fullName evidence="5">Lrp/AsnC family transcriptional regulator</fullName>
    </submittedName>
</protein>
<dbReference type="InterPro" id="IPR019887">
    <property type="entry name" value="Tscrpt_reg_AsnC/Lrp_C"/>
</dbReference>
<dbReference type="InterPro" id="IPR011991">
    <property type="entry name" value="ArsR-like_HTH"/>
</dbReference>
<keyword evidence="2" id="KW-0238">DNA-binding</keyword>
<dbReference type="PANTHER" id="PTHR30154">
    <property type="entry name" value="LEUCINE-RESPONSIVE REGULATORY PROTEIN"/>
    <property type="match status" value="1"/>
</dbReference>
<dbReference type="PROSITE" id="PS50956">
    <property type="entry name" value="HTH_ASNC_2"/>
    <property type="match status" value="1"/>
</dbReference>
<dbReference type="Gene3D" id="1.10.10.10">
    <property type="entry name" value="Winged helix-like DNA-binding domain superfamily/Winged helix DNA-binding domain"/>
    <property type="match status" value="1"/>
</dbReference>
<dbReference type="SUPFAM" id="SSF54909">
    <property type="entry name" value="Dimeric alpha+beta barrel"/>
    <property type="match status" value="1"/>
</dbReference>
<feature type="domain" description="HTH asnC-type" evidence="4">
    <location>
        <begin position="6"/>
        <end position="69"/>
    </location>
</feature>
<dbReference type="InterPro" id="IPR000485">
    <property type="entry name" value="AsnC-type_HTH_dom"/>
</dbReference>
<dbReference type="InterPro" id="IPR011008">
    <property type="entry name" value="Dimeric_a/b-barrel"/>
</dbReference>
<name>A0ABU5DZ06_9PROT</name>